<dbReference type="AlphaFoldDB" id="A0A022PFK3"/>
<dbReference type="PATRIC" id="fig|1393736.3.peg.3802"/>
<evidence type="ECO:0000313" key="2">
    <source>
        <dbReference type="Proteomes" id="UP000023464"/>
    </source>
</evidence>
<organism evidence="1 2">
    <name type="scientific">Photorhabdus aegyptia</name>
    <dbReference type="NCBI Taxonomy" id="2805098"/>
    <lineage>
        <taxon>Bacteria</taxon>
        <taxon>Pseudomonadati</taxon>
        <taxon>Pseudomonadota</taxon>
        <taxon>Gammaproteobacteria</taxon>
        <taxon>Enterobacterales</taxon>
        <taxon>Morganellaceae</taxon>
        <taxon>Photorhabdus</taxon>
    </lineage>
</organism>
<evidence type="ECO:0000313" key="1">
    <source>
        <dbReference type="EMBL" id="EYU13748.1"/>
    </source>
</evidence>
<name>A0A022PFK3_9GAMM</name>
<keyword evidence="2" id="KW-1185">Reference proteome</keyword>
<gene>
    <name evidence="1" type="ORF">BA1DRAFT_03734</name>
</gene>
<proteinExistence type="predicted"/>
<sequence>MNIFIQYFHKLRSISPKFDIMPNTNYFDLIPQKSDVDTLADDLDKVRADFAAVLKQFNDEIILSTGKETIHEQKNHRKTSENS</sequence>
<dbReference type="RefSeq" id="WP_244868827.1">
    <property type="nucleotide sequence ID" value="NZ_CAWLTM010000045.1"/>
</dbReference>
<dbReference type="EMBL" id="JFGV01000070">
    <property type="protein sequence ID" value="EYU13748.1"/>
    <property type="molecule type" value="Genomic_DNA"/>
</dbReference>
<dbReference type="Proteomes" id="UP000023464">
    <property type="component" value="Unassembled WGS sequence"/>
</dbReference>
<reference evidence="1 2" key="1">
    <citation type="submission" date="2014-03" db="EMBL/GenBank/DDBJ databases">
        <title>Draft Genome of Photorhabdus luminescens BA1, an Egyptian Isolate.</title>
        <authorList>
            <person name="Ghazal S."/>
            <person name="Hurst S.G.IV."/>
            <person name="Morris K."/>
            <person name="Thomas K."/>
            <person name="Tisa L.S."/>
        </authorList>
    </citation>
    <scope>NUCLEOTIDE SEQUENCE [LARGE SCALE GENOMIC DNA]</scope>
    <source>
        <strain evidence="1 2">BA1</strain>
    </source>
</reference>
<protein>
    <submittedName>
        <fullName evidence="1">Uncharacterized protein</fullName>
    </submittedName>
</protein>
<accession>A0A022PFK3</accession>
<comment type="caution">
    <text evidence="1">The sequence shown here is derived from an EMBL/GenBank/DDBJ whole genome shotgun (WGS) entry which is preliminary data.</text>
</comment>